<keyword evidence="1" id="KW-0732">Signal</keyword>
<evidence type="ECO:0000256" key="1">
    <source>
        <dbReference type="SAM" id="SignalP"/>
    </source>
</evidence>
<sequence length="740" mass="79788">MIQAVRKAVTVTMLVLLFVAAGASAATSEASAIEKAKAAAYAAAFDAPGADPLELSGGPDDYGYIFKDETDSGGPAYDWIDTVGATSLDITGDDTFTVVALPFTFSFYGADFDYCHPSTNGQMGLGSGIRAYANSELPTTNLPASHLCPYWDDLYVDTSSKVLYKTVGTAPNRQFAVIWDSVRTLSSSYRLVFEAILGESDNSITYQYRYLDTNAQGQSATIGEQQAQTGNRYLQYSYNTASLTAGRAIKFWRPEMTADVGTHRIVAPNGVHLMDTIQPEAVIKNYGTAAQSNFGVRLDIGTGYTSTVNVPGPVAPGDTVVVNTFTPWVPTAMGPYAVACSTQLSGDLFERNDKATASAMIVSLVEHFEPTNGGYVPTPDSGHWAWREPAYPRPAPPSSPNVWTIPDSGAYQTYESSYVASCKYVATLDSPQVMFDHRLYVEPNFDGGNVSYSTDHGSTWTVIFPDGTRPYDSLRSGQWGYTGTVPWELATFRVPVLQDSGFKLRWKFMTDLSVQYQGGWMIDDFAGIGIARLAADVGVVQTLAPAESVYFGDTIAPRAVVQNFGSAEQTFVVRFSVGDGYGDSDSMTLAPGLTDTVEFADWTPESLGTFSVTCSTELAGDMDQANDAVHGSATVMPFVGVAEQPRLARAFSLDNALPNPFTGSTTIRFGVTRREQVCVSVYSAAGTLVRTLCNSDLVPGYHSLAWDGRDARGHAAGAGVYLMRMKTDVFTATRKLVLQR</sequence>
<dbReference type="InterPro" id="IPR013783">
    <property type="entry name" value="Ig-like_fold"/>
</dbReference>
<protein>
    <recommendedName>
        <fullName evidence="2">FlgD/Vpr Ig-like domain-containing protein</fullName>
    </recommendedName>
</protein>
<feature type="chain" id="PRO_5037313578" description="FlgD/Vpr Ig-like domain-containing protein" evidence="1">
    <location>
        <begin position="26"/>
        <end position="740"/>
    </location>
</feature>
<dbReference type="Pfam" id="PF13860">
    <property type="entry name" value="FlgD_ig"/>
    <property type="match status" value="1"/>
</dbReference>
<evidence type="ECO:0000259" key="2">
    <source>
        <dbReference type="Pfam" id="PF13860"/>
    </source>
</evidence>
<feature type="signal peptide" evidence="1">
    <location>
        <begin position="1"/>
        <end position="25"/>
    </location>
</feature>
<dbReference type="InterPro" id="IPR025965">
    <property type="entry name" value="FlgD/Vpr_Ig-like"/>
</dbReference>
<comment type="caution">
    <text evidence="3">The sequence shown here is derived from an EMBL/GenBank/DDBJ whole genome shotgun (WGS) entry which is preliminary data.</text>
</comment>
<dbReference type="Gene3D" id="2.60.40.4070">
    <property type="match status" value="1"/>
</dbReference>
<gene>
    <name evidence="3" type="ORF">FJY68_01295</name>
</gene>
<dbReference type="Gene3D" id="2.60.40.10">
    <property type="entry name" value="Immunoglobulins"/>
    <property type="match status" value="2"/>
</dbReference>
<dbReference type="EMBL" id="VGIR01000004">
    <property type="protein sequence ID" value="MBM3330468.1"/>
    <property type="molecule type" value="Genomic_DNA"/>
</dbReference>
<dbReference type="AlphaFoldDB" id="A0A937XBQ9"/>
<name>A0A937XBQ9_UNCW3</name>
<evidence type="ECO:0000313" key="4">
    <source>
        <dbReference type="Proteomes" id="UP000779900"/>
    </source>
</evidence>
<organism evidence="3 4">
    <name type="scientific">candidate division WOR-3 bacterium</name>
    <dbReference type="NCBI Taxonomy" id="2052148"/>
    <lineage>
        <taxon>Bacteria</taxon>
        <taxon>Bacteria division WOR-3</taxon>
    </lineage>
</organism>
<proteinExistence type="predicted"/>
<accession>A0A937XBQ9</accession>
<dbReference type="Proteomes" id="UP000779900">
    <property type="component" value="Unassembled WGS sequence"/>
</dbReference>
<feature type="domain" description="FlgD/Vpr Ig-like" evidence="2">
    <location>
        <begin position="668"/>
        <end position="726"/>
    </location>
</feature>
<dbReference type="Gene3D" id="2.60.120.260">
    <property type="entry name" value="Galactose-binding domain-like"/>
    <property type="match status" value="1"/>
</dbReference>
<evidence type="ECO:0000313" key="3">
    <source>
        <dbReference type="EMBL" id="MBM3330468.1"/>
    </source>
</evidence>
<reference evidence="3" key="1">
    <citation type="submission" date="2019-03" db="EMBL/GenBank/DDBJ databases">
        <title>Lake Tanganyika Metagenome-Assembled Genomes (MAGs).</title>
        <authorList>
            <person name="Tran P."/>
        </authorList>
    </citation>
    <scope>NUCLEOTIDE SEQUENCE</scope>
    <source>
        <strain evidence="3">K_DeepCast_150m_m2_040</strain>
    </source>
</reference>